<gene>
    <name evidence="1" type="ORF">FKW44_004208</name>
</gene>
<dbReference type="EMBL" id="CP045892">
    <property type="protein sequence ID" value="QQP52159.1"/>
    <property type="molecule type" value="Genomic_DNA"/>
</dbReference>
<feature type="non-terminal residue" evidence="1">
    <location>
        <position position="54"/>
    </location>
</feature>
<organism evidence="1 2">
    <name type="scientific">Caligus rogercresseyi</name>
    <name type="common">Sea louse</name>
    <dbReference type="NCBI Taxonomy" id="217165"/>
    <lineage>
        <taxon>Eukaryota</taxon>
        <taxon>Metazoa</taxon>
        <taxon>Ecdysozoa</taxon>
        <taxon>Arthropoda</taxon>
        <taxon>Crustacea</taxon>
        <taxon>Multicrustacea</taxon>
        <taxon>Hexanauplia</taxon>
        <taxon>Copepoda</taxon>
        <taxon>Siphonostomatoida</taxon>
        <taxon>Caligidae</taxon>
        <taxon>Caligus</taxon>
    </lineage>
</organism>
<evidence type="ECO:0000313" key="1">
    <source>
        <dbReference type="EMBL" id="QQP52159.1"/>
    </source>
</evidence>
<protein>
    <submittedName>
        <fullName evidence="1">Uncharacterized protein</fullName>
    </submittedName>
</protein>
<name>A0A7T8HLB7_CALRO</name>
<keyword evidence="2" id="KW-1185">Reference proteome</keyword>
<dbReference type="AlphaFoldDB" id="A0A7T8HLB7"/>
<dbReference type="Proteomes" id="UP000595437">
    <property type="component" value="Chromosome 3"/>
</dbReference>
<reference evidence="2" key="1">
    <citation type="submission" date="2021-01" db="EMBL/GenBank/DDBJ databases">
        <title>Caligus Genome Assembly.</title>
        <authorList>
            <person name="Gallardo-Escarate C."/>
        </authorList>
    </citation>
    <scope>NUCLEOTIDE SEQUENCE [LARGE SCALE GENOMIC DNA]</scope>
</reference>
<sequence>MPDYNYVFQGTIKYSCDSIHRLTFMVIAGQWKGVFICCGVMGDLCSSYWRIDFH</sequence>
<proteinExistence type="predicted"/>
<accession>A0A7T8HLB7</accession>
<evidence type="ECO:0000313" key="2">
    <source>
        <dbReference type="Proteomes" id="UP000595437"/>
    </source>
</evidence>